<gene>
    <name evidence="1" type="ORF">Pmar_PMAR016987</name>
</gene>
<dbReference type="OrthoDB" id="442710at2759"/>
<protein>
    <submittedName>
        <fullName evidence="1">Uncharacterized protein</fullName>
    </submittedName>
</protein>
<keyword evidence="2" id="KW-1185">Reference proteome</keyword>
<organism evidence="2">
    <name type="scientific">Perkinsus marinus (strain ATCC 50983 / TXsc)</name>
    <dbReference type="NCBI Taxonomy" id="423536"/>
    <lineage>
        <taxon>Eukaryota</taxon>
        <taxon>Sar</taxon>
        <taxon>Alveolata</taxon>
        <taxon>Perkinsozoa</taxon>
        <taxon>Perkinsea</taxon>
        <taxon>Perkinsida</taxon>
        <taxon>Perkinsidae</taxon>
        <taxon>Perkinsus</taxon>
    </lineage>
</organism>
<sequence length="62" mass="7111">MSSNTQRLPPDATIQKRVKTDEGYAALERYTNGMRKAAMTASWFEGKNKNDFAENEKRNNDL</sequence>
<dbReference type="RefSeq" id="XP_002785663.1">
    <property type="nucleotide sequence ID" value="XM_002785617.1"/>
</dbReference>
<dbReference type="Proteomes" id="UP000007800">
    <property type="component" value="Unassembled WGS sequence"/>
</dbReference>
<evidence type="ECO:0000313" key="2">
    <source>
        <dbReference type="Proteomes" id="UP000007800"/>
    </source>
</evidence>
<dbReference type="EMBL" id="GG672096">
    <property type="protein sequence ID" value="EER17459.1"/>
    <property type="molecule type" value="Genomic_DNA"/>
</dbReference>
<reference evidence="1 2" key="1">
    <citation type="submission" date="2008-07" db="EMBL/GenBank/DDBJ databases">
        <authorList>
            <person name="El-Sayed N."/>
            <person name="Caler E."/>
            <person name="Inman J."/>
            <person name="Amedeo P."/>
            <person name="Hass B."/>
            <person name="Wortman J."/>
        </authorList>
    </citation>
    <scope>NUCLEOTIDE SEQUENCE [LARGE SCALE GENOMIC DNA]</scope>
    <source>
        <strain evidence="2">ATCC 50983 / TXsc</strain>
    </source>
</reference>
<dbReference type="InParanoid" id="C5KDI6"/>
<proteinExistence type="predicted"/>
<accession>C5KDI6</accession>
<evidence type="ECO:0000313" key="1">
    <source>
        <dbReference type="EMBL" id="EER17459.1"/>
    </source>
</evidence>
<dbReference type="AlphaFoldDB" id="C5KDI6"/>
<name>C5KDI6_PERM5</name>
<dbReference type="GeneID" id="9062680"/>